<evidence type="ECO:0000313" key="16">
    <source>
        <dbReference type="Proteomes" id="UP001303115"/>
    </source>
</evidence>
<evidence type="ECO:0000256" key="11">
    <source>
        <dbReference type="PROSITE-ProRule" id="PRU00812"/>
    </source>
</evidence>
<evidence type="ECO:0000256" key="1">
    <source>
        <dbReference type="ARBA" id="ARBA00004123"/>
    </source>
</evidence>
<keyword evidence="7 12" id="KW-0904">Protein phosphatase</keyword>
<proteinExistence type="inferred from homology"/>
<comment type="catalytic activity">
    <reaction evidence="9 12">
        <text>O-phospho-L-seryl-[protein] + H2O = L-seryl-[protein] + phosphate</text>
        <dbReference type="Rhea" id="RHEA:20629"/>
        <dbReference type="Rhea" id="RHEA-COMP:9863"/>
        <dbReference type="Rhea" id="RHEA-COMP:11604"/>
        <dbReference type="ChEBI" id="CHEBI:15377"/>
        <dbReference type="ChEBI" id="CHEBI:29999"/>
        <dbReference type="ChEBI" id="CHEBI:43474"/>
        <dbReference type="ChEBI" id="CHEBI:83421"/>
        <dbReference type="EC" id="3.1.3.16"/>
    </reaction>
</comment>
<dbReference type="PROSITE" id="PS51479">
    <property type="entry name" value="ZF_RTR1"/>
    <property type="match status" value="1"/>
</dbReference>
<dbReference type="GO" id="GO:0005634">
    <property type="term" value="C:nucleus"/>
    <property type="evidence" value="ECO:0007669"/>
    <property type="project" value="UniProtKB-SubCell"/>
</dbReference>
<dbReference type="GO" id="GO:0008270">
    <property type="term" value="F:zinc ion binding"/>
    <property type="evidence" value="ECO:0007669"/>
    <property type="project" value="UniProtKB-KW"/>
</dbReference>
<feature type="domain" description="RTR1-type" evidence="14">
    <location>
        <begin position="96"/>
        <end position="177"/>
    </location>
</feature>
<dbReference type="PANTHER" id="PTHR14732:SF0">
    <property type="entry name" value="RNA POLYMERASE II SUBUNIT B1 CTD PHOSPHATASE RPAP2-RELATED"/>
    <property type="match status" value="1"/>
</dbReference>
<evidence type="ECO:0000256" key="13">
    <source>
        <dbReference type="SAM" id="MobiDB-lite"/>
    </source>
</evidence>
<feature type="region of interest" description="Disordered" evidence="13">
    <location>
        <begin position="1"/>
        <end position="42"/>
    </location>
</feature>
<keyword evidence="8 12" id="KW-0539">Nucleus</keyword>
<evidence type="ECO:0000256" key="3">
    <source>
        <dbReference type="ARBA" id="ARBA00022723"/>
    </source>
</evidence>
<evidence type="ECO:0000256" key="8">
    <source>
        <dbReference type="ARBA" id="ARBA00023242"/>
    </source>
</evidence>
<protein>
    <recommendedName>
        <fullName evidence="12">RNA polymerase II subunit B1 CTD phosphatase RPAP2 homolog</fullName>
        <ecNumber evidence="12">3.1.3.16</ecNumber>
    </recommendedName>
</protein>
<feature type="compositionally biased region" description="Basic and acidic residues" evidence="13">
    <location>
        <begin position="33"/>
        <end position="42"/>
    </location>
</feature>
<dbReference type="Gene3D" id="1.25.40.820">
    <property type="match status" value="1"/>
</dbReference>
<dbReference type="Proteomes" id="UP001303115">
    <property type="component" value="Unassembled WGS sequence"/>
</dbReference>
<evidence type="ECO:0000256" key="12">
    <source>
        <dbReference type="RuleBase" id="RU367080"/>
    </source>
</evidence>
<evidence type="ECO:0000256" key="2">
    <source>
        <dbReference type="ARBA" id="ARBA00005676"/>
    </source>
</evidence>
<evidence type="ECO:0000256" key="10">
    <source>
        <dbReference type="ARBA" id="ARBA00048336"/>
    </source>
</evidence>
<sequence length="346" mass="37238">MATKPPPAHSSRPKGILKQPTFDRPPSPPTEPELTRAERLAQQEHAARLRLLQKLRDTQLKPPVPLETFERLSQLPSHNSSSASSPSAADTATFLSALSDFTPAEYLDLIEERNCLGKCGYTLCPRPRRTLAGPFKISSSSNNIARTADLNKWCSDACARRALHLKVQLDNPSYIRDEKNGVAGGMVVKLELRDEGGGHNGDGTAATKDTNNTNKGMSKTMVEGLNPPRGSAQDRNELALAMAKLEIDRHRHAQKTGGASALAGERGDAAEGVLAGMSRVDVTIKESEVEGPVTAPEPGPEGSEYTIEGYRPRLLGPGTGTGTGTSKKPEEGDESDDDDDFFTVRF</sequence>
<comment type="similarity">
    <text evidence="2 11 12">Belongs to the RPAP2 family.</text>
</comment>
<dbReference type="GO" id="GO:0008420">
    <property type="term" value="F:RNA polymerase II CTD heptapeptide repeat phosphatase activity"/>
    <property type="evidence" value="ECO:0007669"/>
    <property type="project" value="UniProtKB-UniRule"/>
</dbReference>
<gene>
    <name evidence="15" type="ORF">C8A01DRAFT_17888</name>
</gene>
<keyword evidence="16" id="KW-1185">Reference proteome</keyword>
<keyword evidence="6 12" id="KW-0862">Zinc</keyword>
<dbReference type="EMBL" id="MU854444">
    <property type="protein sequence ID" value="KAK4035426.1"/>
    <property type="molecule type" value="Genomic_DNA"/>
</dbReference>
<comment type="subcellular location">
    <subcellularLocation>
        <location evidence="1 12">Nucleus</location>
    </subcellularLocation>
</comment>
<evidence type="ECO:0000256" key="4">
    <source>
        <dbReference type="ARBA" id="ARBA00022771"/>
    </source>
</evidence>
<comment type="caution">
    <text evidence="15">The sequence shown here is derived from an EMBL/GenBank/DDBJ whole genome shotgun (WGS) entry which is preliminary data.</text>
</comment>
<evidence type="ECO:0000259" key="14">
    <source>
        <dbReference type="PROSITE" id="PS51479"/>
    </source>
</evidence>
<dbReference type="InterPro" id="IPR039693">
    <property type="entry name" value="Rtr1/RPAP2"/>
</dbReference>
<dbReference type="Pfam" id="PF04181">
    <property type="entry name" value="RPAP2_Rtr1"/>
    <property type="match status" value="1"/>
</dbReference>
<dbReference type="GO" id="GO:0005737">
    <property type="term" value="C:cytoplasm"/>
    <property type="evidence" value="ECO:0007669"/>
    <property type="project" value="TreeGrafter"/>
</dbReference>
<evidence type="ECO:0000313" key="15">
    <source>
        <dbReference type="EMBL" id="KAK4035426.1"/>
    </source>
</evidence>
<reference evidence="16" key="1">
    <citation type="journal article" date="2023" name="Mol. Phylogenet. Evol.">
        <title>Genome-scale phylogeny and comparative genomics of the fungal order Sordariales.</title>
        <authorList>
            <person name="Hensen N."/>
            <person name="Bonometti L."/>
            <person name="Westerberg I."/>
            <person name="Brannstrom I.O."/>
            <person name="Guillou S."/>
            <person name="Cros-Aarteil S."/>
            <person name="Calhoun S."/>
            <person name="Haridas S."/>
            <person name="Kuo A."/>
            <person name="Mondo S."/>
            <person name="Pangilinan J."/>
            <person name="Riley R."/>
            <person name="LaButti K."/>
            <person name="Andreopoulos B."/>
            <person name="Lipzen A."/>
            <person name="Chen C."/>
            <person name="Yan M."/>
            <person name="Daum C."/>
            <person name="Ng V."/>
            <person name="Clum A."/>
            <person name="Steindorff A."/>
            <person name="Ohm R.A."/>
            <person name="Martin F."/>
            <person name="Silar P."/>
            <person name="Natvig D.O."/>
            <person name="Lalanne C."/>
            <person name="Gautier V."/>
            <person name="Ament-Velasquez S.L."/>
            <person name="Kruys A."/>
            <person name="Hutchinson M.I."/>
            <person name="Powell A.J."/>
            <person name="Barry K."/>
            <person name="Miller A.N."/>
            <person name="Grigoriev I.V."/>
            <person name="Debuchy R."/>
            <person name="Gladieux P."/>
            <person name="Hiltunen Thoren M."/>
            <person name="Johannesson H."/>
        </authorList>
    </citation>
    <scope>NUCLEOTIDE SEQUENCE [LARGE SCALE GENOMIC DNA]</scope>
    <source>
        <strain evidence="16">CBS 284.82</strain>
    </source>
</reference>
<name>A0AAN6SNZ3_9PEZI</name>
<dbReference type="EC" id="3.1.3.16" evidence="12"/>
<dbReference type="InterPro" id="IPR007308">
    <property type="entry name" value="Rtr1/RPAP2_dom"/>
</dbReference>
<evidence type="ECO:0000256" key="5">
    <source>
        <dbReference type="ARBA" id="ARBA00022801"/>
    </source>
</evidence>
<keyword evidence="4 12" id="KW-0863">Zinc-finger</keyword>
<accession>A0AAN6SNZ3</accession>
<dbReference type="GO" id="GO:0043175">
    <property type="term" value="F:RNA polymerase core enzyme binding"/>
    <property type="evidence" value="ECO:0007669"/>
    <property type="project" value="UniProtKB-UniRule"/>
</dbReference>
<keyword evidence="3 12" id="KW-0479">Metal-binding</keyword>
<evidence type="ECO:0000256" key="7">
    <source>
        <dbReference type="ARBA" id="ARBA00022912"/>
    </source>
</evidence>
<organism evidence="15 16">
    <name type="scientific">Parachaetomium inaequale</name>
    <dbReference type="NCBI Taxonomy" id="2588326"/>
    <lineage>
        <taxon>Eukaryota</taxon>
        <taxon>Fungi</taxon>
        <taxon>Dikarya</taxon>
        <taxon>Ascomycota</taxon>
        <taxon>Pezizomycotina</taxon>
        <taxon>Sordariomycetes</taxon>
        <taxon>Sordariomycetidae</taxon>
        <taxon>Sordariales</taxon>
        <taxon>Chaetomiaceae</taxon>
        <taxon>Parachaetomium</taxon>
    </lineage>
</organism>
<evidence type="ECO:0000256" key="6">
    <source>
        <dbReference type="ARBA" id="ARBA00022833"/>
    </source>
</evidence>
<comment type="function">
    <text evidence="12">Putative RNA polymerase II subunit B1 C-terminal domain (CTD) phosphatase involved in RNA polymerase II transcription regulation.</text>
</comment>
<dbReference type="PANTHER" id="PTHR14732">
    <property type="entry name" value="RNA POLYMERASE II SUBUNIT B1 CTD PHOSPHATASE RPAP2-RELATED"/>
    <property type="match status" value="1"/>
</dbReference>
<feature type="region of interest" description="Disordered" evidence="13">
    <location>
        <begin position="283"/>
        <end position="346"/>
    </location>
</feature>
<evidence type="ECO:0000256" key="9">
    <source>
        <dbReference type="ARBA" id="ARBA00047761"/>
    </source>
</evidence>
<dbReference type="InterPro" id="IPR038534">
    <property type="entry name" value="Rtr1/RPAP2_sf"/>
</dbReference>
<feature type="region of interest" description="Disordered" evidence="13">
    <location>
        <begin position="194"/>
        <end position="232"/>
    </location>
</feature>
<dbReference type="AlphaFoldDB" id="A0AAN6SNZ3"/>
<feature type="compositionally biased region" description="Low complexity" evidence="13">
    <location>
        <begin position="202"/>
        <end position="216"/>
    </location>
</feature>
<keyword evidence="5 12" id="KW-0378">Hydrolase</keyword>
<comment type="catalytic activity">
    <reaction evidence="10 12">
        <text>O-phospho-L-threonyl-[protein] + H2O = L-threonyl-[protein] + phosphate</text>
        <dbReference type="Rhea" id="RHEA:47004"/>
        <dbReference type="Rhea" id="RHEA-COMP:11060"/>
        <dbReference type="Rhea" id="RHEA-COMP:11605"/>
        <dbReference type="ChEBI" id="CHEBI:15377"/>
        <dbReference type="ChEBI" id="CHEBI:30013"/>
        <dbReference type="ChEBI" id="CHEBI:43474"/>
        <dbReference type="ChEBI" id="CHEBI:61977"/>
        <dbReference type="EC" id="3.1.3.16"/>
    </reaction>
</comment>
<feature type="compositionally biased region" description="Acidic residues" evidence="13">
    <location>
        <begin position="331"/>
        <end position="346"/>
    </location>
</feature>